<dbReference type="VEuPathDB" id="FungiDB:MUCCIDRAFT_77373"/>
<keyword evidence="5" id="KW-0503">Monooxygenase</keyword>
<dbReference type="GO" id="GO:0020037">
    <property type="term" value="F:heme binding"/>
    <property type="evidence" value="ECO:0007669"/>
    <property type="project" value="InterPro"/>
</dbReference>
<evidence type="ECO:0000256" key="4">
    <source>
        <dbReference type="PIRSR" id="PIRSR602401-1"/>
    </source>
</evidence>
<dbReference type="InterPro" id="IPR001128">
    <property type="entry name" value="Cyt_P450"/>
</dbReference>
<dbReference type="EMBL" id="AMYB01000001">
    <property type="protein sequence ID" value="OAD07678.1"/>
    <property type="molecule type" value="Genomic_DNA"/>
</dbReference>
<protein>
    <submittedName>
        <fullName evidence="7">CYP5208 protein</fullName>
    </submittedName>
</protein>
<dbReference type="STRING" id="747725.A0A168PFX9"/>
<dbReference type="InterPro" id="IPR002401">
    <property type="entry name" value="Cyt_P450_E_grp-I"/>
</dbReference>
<dbReference type="GO" id="GO:0016705">
    <property type="term" value="F:oxidoreductase activity, acting on paired donors, with incorporation or reduction of molecular oxygen"/>
    <property type="evidence" value="ECO:0007669"/>
    <property type="project" value="InterPro"/>
</dbReference>
<sequence>MAHSTSTLAAPVAGTLFLASAIYFYYQNKKKLDSLPPRAPGYLPVLGHLLQLVKPVPIQQLFYKWSLEAGPIFTCYFGTQRWIVLSSVEAIRDLIVDRGTIYSSRNLPDTLVHDFMQGDEGGGFAFFPYGASWRRLRRIAHGGLVKNKIDEYQPILDDRRTVLLSHLYNLSRDKANLSGQGVRLSNLIEHYTMTSILAIAFGDMCNYQPGDPVLHKAFTITERAASTMSPSDQIREFFPILKTLWPVKRAKYLQVRHELTEFYGKLLEQFKAKMEKNSDDVPDCFVKEIMKLNELTDLQIMNFVGIFVGAGSDTSTSTLEWLLAFLANHPEVQDKAFQEIKDTVGLERLPEAQDEPMLPYLQCIIMETLRMRPPAPIAIPHATSKDDVYKNWLIPKDTIIVMNLFAVHQDEERYPDASAFRPERHMNYVLSSQERKVFTQSVEDRPHLSFSTGRRVCVGIHLAERNLYMAASMLLASFKFETTGAPINVDVPRDVRAATWSPSTYNLRLVPRHENVKQFF</sequence>
<accession>A0A168PFX9</accession>
<organism evidence="7 8">
    <name type="scientific">Mucor lusitanicus CBS 277.49</name>
    <dbReference type="NCBI Taxonomy" id="747725"/>
    <lineage>
        <taxon>Eukaryota</taxon>
        <taxon>Fungi</taxon>
        <taxon>Fungi incertae sedis</taxon>
        <taxon>Mucoromycota</taxon>
        <taxon>Mucoromycotina</taxon>
        <taxon>Mucoromycetes</taxon>
        <taxon>Mucorales</taxon>
        <taxon>Mucorineae</taxon>
        <taxon>Mucoraceae</taxon>
        <taxon>Mucor</taxon>
    </lineage>
</organism>
<evidence type="ECO:0000313" key="7">
    <source>
        <dbReference type="EMBL" id="OAD07678.1"/>
    </source>
</evidence>
<dbReference type="InterPro" id="IPR017972">
    <property type="entry name" value="Cyt_P450_CS"/>
</dbReference>
<reference evidence="7 8" key="1">
    <citation type="submission" date="2015-06" db="EMBL/GenBank/DDBJ databases">
        <title>Expansion of signal transduction pathways in fungi by whole-genome duplication.</title>
        <authorList>
            <consortium name="DOE Joint Genome Institute"/>
            <person name="Corrochano L.M."/>
            <person name="Kuo A."/>
            <person name="Marcet-Houben M."/>
            <person name="Polaino S."/>
            <person name="Salamov A."/>
            <person name="Villalobos J.M."/>
            <person name="Alvarez M.I."/>
            <person name="Avalos J."/>
            <person name="Benito E.P."/>
            <person name="Benoit I."/>
            <person name="Burger G."/>
            <person name="Camino L.P."/>
            <person name="Canovas D."/>
            <person name="Cerda-Olmedo E."/>
            <person name="Cheng J.-F."/>
            <person name="Dominguez A."/>
            <person name="Elias M."/>
            <person name="Eslava A.P."/>
            <person name="Glaser F."/>
            <person name="Grimwood J."/>
            <person name="Gutierrez G."/>
            <person name="Heitman J."/>
            <person name="Henrissat B."/>
            <person name="Iturriaga E.A."/>
            <person name="Lang B.F."/>
            <person name="Lavin J.L."/>
            <person name="Lee S."/>
            <person name="Li W."/>
            <person name="Lindquist E."/>
            <person name="Lopez-Garcia S."/>
            <person name="Luque E.M."/>
            <person name="Marcos A.T."/>
            <person name="Martin J."/>
            <person name="Mccluskey K."/>
            <person name="Medina H.R."/>
            <person name="Miralles-Duran A."/>
            <person name="Miyazaki A."/>
            <person name="Munoz-Torres E."/>
            <person name="Oguiza J.A."/>
            <person name="Ohm R."/>
            <person name="Olmedo M."/>
            <person name="Orejas M."/>
            <person name="Ortiz-Castellanos L."/>
            <person name="Pisabarro A.G."/>
            <person name="Rodriguez-Romero J."/>
            <person name="Ruiz-Herrera J."/>
            <person name="Ruiz-Vazquez R."/>
            <person name="Sanz C."/>
            <person name="Schackwitz W."/>
            <person name="Schmutz J."/>
            <person name="Shahriari M."/>
            <person name="Shelest E."/>
            <person name="Silva-Franco F."/>
            <person name="Soanes D."/>
            <person name="Syed K."/>
            <person name="Tagua V.G."/>
            <person name="Talbot N.J."/>
            <person name="Thon M."/>
            <person name="De Vries R.P."/>
            <person name="Wiebenga A."/>
            <person name="Yadav J.S."/>
            <person name="Braun E.L."/>
            <person name="Baker S."/>
            <person name="Garre V."/>
            <person name="Horwitz B."/>
            <person name="Torres-Martinez S."/>
            <person name="Idnurm A."/>
            <person name="Herrera-Estrella A."/>
            <person name="Gabaldon T."/>
            <person name="Grigoriev I.V."/>
        </authorList>
    </citation>
    <scope>NUCLEOTIDE SEQUENCE [LARGE SCALE GENOMIC DNA]</scope>
    <source>
        <strain evidence="7 8">CBS 277.49</strain>
    </source>
</reference>
<keyword evidence="6" id="KW-0472">Membrane</keyword>
<dbReference type="PROSITE" id="PS00086">
    <property type="entry name" value="CYTOCHROME_P450"/>
    <property type="match status" value="1"/>
</dbReference>
<gene>
    <name evidence="7" type="ORF">MUCCIDRAFT_77373</name>
</gene>
<proteinExistence type="inferred from homology"/>
<keyword evidence="1 4" id="KW-0479">Metal-binding</keyword>
<dbReference type="PRINTS" id="PR00385">
    <property type="entry name" value="P450"/>
</dbReference>
<dbReference type="Proteomes" id="UP000077051">
    <property type="component" value="Unassembled WGS sequence"/>
</dbReference>
<keyword evidence="6" id="KW-1133">Transmembrane helix</keyword>
<dbReference type="InterPro" id="IPR036396">
    <property type="entry name" value="Cyt_P450_sf"/>
</dbReference>
<evidence type="ECO:0000256" key="6">
    <source>
        <dbReference type="SAM" id="Phobius"/>
    </source>
</evidence>
<evidence type="ECO:0000256" key="3">
    <source>
        <dbReference type="ARBA" id="ARBA00023004"/>
    </source>
</evidence>
<keyword evidence="8" id="KW-1185">Reference proteome</keyword>
<comment type="cofactor">
    <cofactor evidence="4">
        <name>heme</name>
        <dbReference type="ChEBI" id="CHEBI:30413"/>
    </cofactor>
</comment>
<comment type="caution">
    <text evidence="7">The sequence shown here is derived from an EMBL/GenBank/DDBJ whole genome shotgun (WGS) entry which is preliminary data.</text>
</comment>
<dbReference type="PANTHER" id="PTHR46300:SF11">
    <property type="entry name" value="OXIDOREDUCTASE, PUTATIVE-RELATED"/>
    <property type="match status" value="1"/>
</dbReference>
<dbReference type="PANTHER" id="PTHR46300">
    <property type="entry name" value="P450, PUTATIVE (EUROFUNG)-RELATED-RELATED"/>
    <property type="match status" value="1"/>
</dbReference>
<dbReference type="GO" id="GO:0005506">
    <property type="term" value="F:iron ion binding"/>
    <property type="evidence" value="ECO:0007669"/>
    <property type="project" value="InterPro"/>
</dbReference>
<keyword evidence="4 5" id="KW-0349">Heme</keyword>
<dbReference type="PRINTS" id="PR00463">
    <property type="entry name" value="EP450I"/>
</dbReference>
<evidence type="ECO:0000313" key="8">
    <source>
        <dbReference type="Proteomes" id="UP000077051"/>
    </source>
</evidence>
<feature type="binding site" description="axial binding residue" evidence="4">
    <location>
        <position position="457"/>
    </location>
    <ligand>
        <name>heme</name>
        <dbReference type="ChEBI" id="CHEBI:30413"/>
    </ligand>
    <ligandPart>
        <name>Fe</name>
        <dbReference type="ChEBI" id="CHEBI:18248"/>
    </ligandPart>
</feature>
<dbReference type="GO" id="GO:0004497">
    <property type="term" value="F:monooxygenase activity"/>
    <property type="evidence" value="ECO:0007669"/>
    <property type="project" value="UniProtKB-KW"/>
</dbReference>
<feature type="transmembrane region" description="Helical" evidence="6">
    <location>
        <begin position="6"/>
        <end position="26"/>
    </location>
</feature>
<evidence type="ECO:0000256" key="5">
    <source>
        <dbReference type="RuleBase" id="RU000461"/>
    </source>
</evidence>
<keyword evidence="6" id="KW-0812">Transmembrane</keyword>
<dbReference type="InterPro" id="IPR050364">
    <property type="entry name" value="Cytochrome_P450_fung"/>
</dbReference>
<dbReference type="Pfam" id="PF00067">
    <property type="entry name" value="p450"/>
    <property type="match status" value="1"/>
</dbReference>
<keyword evidence="3 4" id="KW-0408">Iron</keyword>
<dbReference type="Gene3D" id="1.10.630.10">
    <property type="entry name" value="Cytochrome P450"/>
    <property type="match status" value="1"/>
</dbReference>
<name>A0A168PFX9_MUCCL</name>
<evidence type="ECO:0000256" key="1">
    <source>
        <dbReference type="ARBA" id="ARBA00022723"/>
    </source>
</evidence>
<comment type="similarity">
    <text evidence="5">Belongs to the cytochrome P450 family.</text>
</comment>
<keyword evidence="2 5" id="KW-0560">Oxidoreductase</keyword>
<evidence type="ECO:0000256" key="2">
    <source>
        <dbReference type="ARBA" id="ARBA00023002"/>
    </source>
</evidence>
<dbReference type="SUPFAM" id="SSF48264">
    <property type="entry name" value="Cytochrome P450"/>
    <property type="match status" value="1"/>
</dbReference>
<dbReference type="AlphaFoldDB" id="A0A168PFX9"/>
<dbReference type="OrthoDB" id="1055148at2759"/>